<reference evidence="2" key="1">
    <citation type="submission" date="2022-10" db="EMBL/GenBank/DDBJ databases">
        <title>Tapping the CABI collections for fungal endophytes: first genome assemblies for Collariella, Neodidymelliopsis, Ascochyta clinopodiicola, Didymella pomorum, Didymosphaeria variabile, Neocosmospora piperis and Neocucurbitaria cava.</title>
        <authorList>
            <person name="Hill R."/>
        </authorList>
    </citation>
    <scope>NUCLEOTIDE SEQUENCE</scope>
    <source>
        <strain evidence="2">IMI 356815</strain>
    </source>
</reference>
<feature type="chain" id="PRO_5040885065" evidence="1">
    <location>
        <begin position="21"/>
        <end position="421"/>
    </location>
</feature>
<evidence type="ECO:0000313" key="3">
    <source>
        <dbReference type="Proteomes" id="UP001140513"/>
    </source>
</evidence>
<dbReference type="AlphaFoldDB" id="A0A9W8XSA1"/>
<dbReference type="OrthoDB" id="3691081at2759"/>
<comment type="caution">
    <text evidence="2">The sequence shown here is derived from an EMBL/GenBank/DDBJ whole genome shotgun (WGS) entry which is preliminary data.</text>
</comment>
<protein>
    <submittedName>
        <fullName evidence="2">Mitochondrial GTPase 1</fullName>
    </submittedName>
</protein>
<dbReference type="Proteomes" id="UP001140513">
    <property type="component" value="Unassembled WGS sequence"/>
</dbReference>
<dbReference type="RefSeq" id="XP_056073589.1">
    <property type="nucleotide sequence ID" value="XM_056213281.1"/>
</dbReference>
<name>A0A9W8XSA1_9PLEO</name>
<dbReference type="GeneID" id="80908026"/>
<accession>A0A9W8XSA1</accession>
<gene>
    <name evidence="2" type="primary">mtg1_2</name>
    <name evidence="2" type="ORF">N0V89_004496</name>
</gene>
<evidence type="ECO:0000256" key="1">
    <source>
        <dbReference type="SAM" id="SignalP"/>
    </source>
</evidence>
<keyword evidence="1" id="KW-0732">Signal</keyword>
<evidence type="ECO:0000313" key="2">
    <source>
        <dbReference type="EMBL" id="KAJ4356463.1"/>
    </source>
</evidence>
<feature type="signal peptide" evidence="1">
    <location>
        <begin position="1"/>
        <end position="20"/>
    </location>
</feature>
<keyword evidence="3" id="KW-1185">Reference proteome</keyword>
<sequence>MAPLSTILVVALLAIGGVDAKQKDKVSYSRYLEGDCHGHPISGDIDDLKLKKYQMSKCEDITGNGVRFHKHGKNKYSKWINDVSDGQIECFATLYHGHGCDRKNAINNASLPGDFTKCNPINAATGSIQFWCRPNRAWYGLALPREVELAVTSYSIAGDGKAYPSVYTTAFNATRHVYHQPVDYVTETVTEIDQVTMAAPKLNARAEPTHKAALEPRKKKHNEKGVWMRHPWTESELCFKCWTKKELDYGKFSCRSGHNDKYAIDCGPKPAPVPPTSTHTITYTRSIEFWPTTTDQFSMTPTTTDQVTTTTTTDQVTVTASPAAVNEKRSPHKAVVLHHPWLPGKMVCADAEWENSGKSKAEVRIQKIKVFEKCAKKNAFNIDIGIAEYTQTSIATSTVSITQTTPPAWVTPRTTTRAPPQ</sequence>
<dbReference type="EMBL" id="JAPEUX010000003">
    <property type="protein sequence ID" value="KAJ4356463.1"/>
    <property type="molecule type" value="Genomic_DNA"/>
</dbReference>
<organism evidence="2 3">
    <name type="scientific">Didymosphaeria variabile</name>
    <dbReference type="NCBI Taxonomy" id="1932322"/>
    <lineage>
        <taxon>Eukaryota</taxon>
        <taxon>Fungi</taxon>
        <taxon>Dikarya</taxon>
        <taxon>Ascomycota</taxon>
        <taxon>Pezizomycotina</taxon>
        <taxon>Dothideomycetes</taxon>
        <taxon>Pleosporomycetidae</taxon>
        <taxon>Pleosporales</taxon>
        <taxon>Massarineae</taxon>
        <taxon>Didymosphaeriaceae</taxon>
        <taxon>Didymosphaeria</taxon>
    </lineage>
</organism>
<proteinExistence type="predicted"/>